<evidence type="ECO:0000256" key="6">
    <source>
        <dbReference type="ARBA" id="ARBA00022918"/>
    </source>
</evidence>
<protein>
    <recommendedName>
        <fullName evidence="7">Reverse transcriptase RNase H-like domain-containing protein</fullName>
    </recommendedName>
</protein>
<dbReference type="Proteomes" id="UP000256964">
    <property type="component" value="Unassembled WGS sequence"/>
</dbReference>
<evidence type="ECO:0000256" key="3">
    <source>
        <dbReference type="ARBA" id="ARBA00022722"/>
    </source>
</evidence>
<dbReference type="InterPro" id="IPR041373">
    <property type="entry name" value="RT_RNaseH"/>
</dbReference>
<evidence type="ECO:0000313" key="8">
    <source>
        <dbReference type="EMBL" id="RDX40917.1"/>
    </source>
</evidence>
<dbReference type="InterPro" id="IPR043502">
    <property type="entry name" value="DNA/RNA_pol_sf"/>
</dbReference>
<evidence type="ECO:0000259" key="7">
    <source>
        <dbReference type="Pfam" id="PF17917"/>
    </source>
</evidence>
<dbReference type="GO" id="GO:0016787">
    <property type="term" value="F:hydrolase activity"/>
    <property type="evidence" value="ECO:0007669"/>
    <property type="project" value="UniProtKB-KW"/>
</dbReference>
<dbReference type="GO" id="GO:0003964">
    <property type="term" value="F:RNA-directed DNA polymerase activity"/>
    <property type="evidence" value="ECO:0007669"/>
    <property type="project" value="UniProtKB-KW"/>
</dbReference>
<keyword evidence="4" id="KW-0255">Endonuclease</keyword>
<dbReference type="Pfam" id="PF17917">
    <property type="entry name" value="RT_RNaseH"/>
    <property type="match status" value="1"/>
</dbReference>
<keyword evidence="9" id="KW-1185">Reference proteome</keyword>
<name>A0A371CKY9_9APHY</name>
<keyword evidence="6" id="KW-0695">RNA-directed DNA polymerase</keyword>
<keyword evidence="3" id="KW-0540">Nuclease</keyword>
<organism evidence="8 9">
    <name type="scientific">Lentinus brumalis</name>
    <dbReference type="NCBI Taxonomy" id="2498619"/>
    <lineage>
        <taxon>Eukaryota</taxon>
        <taxon>Fungi</taxon>
        <taxon>Dikarya</taxon>
        <taxon>Basidiomycota</taxon>
        <taxon>Agaricomycotina</taxon>
        <taxon>Agaricomycetes</taxon>
        <taxon>Polyporales</taxon>
        <taxon>Polyporaceae</taxon>
        <taxon>Lentinus</taxon>
    </lineage>
</organism>
<dbReference type="STRING" id="139420.A0A371CKY9"/>
<feature type="domain" description="Reverse transcriptase RNase H-like" evidence="7">
    <location>
        <begin position="1"/>
        <end position="64"/>
    </location>
</feature>
<gene>
    <name evidence="8" type="ORF">OH76DRAFT_1303304</name>
</gene>
<keyword evidence="1" id="KW-0808">Transferase</keyword>
<sequence>FNDRESRYSQPKLELYGCFRALRHWRLYLIGIKHLILEVDAKYIKDMLNNPDLQPNATINRWIQGILLFDFELRHISADKHRGPDALSRR</sequence>
<dbReference type="EMBL" id="KZ857531">
    <property type="protein sequence ID" value="RDX40917.1"/>
    <property type="molecule type" value="Genomic_DNA"/>
</dbReference>
<dbReference type="SUPFAM" id="SSF56672">
    <property type="entry name" value="DNA/RNA polymerases"/>
    <property type="match status" value="1"/>
</dbReference>
<keyword evidence="2" id="KW-0548">Nucleotidyltransferase</keyword>
<dbReference type="OrthoDB" id="3037028at2759"/>
<feature type="non-terminal residue" evidence="8">
    <location>
        <position position="1"/>
    </location>
</feature>
<dbReference type="GO" id="GO:0004519">
    <property type="term" value="F:endonuclease activity"/>
    <property type="evidence" value="ECO:0007669"/>
    <property type="project" value="UniProtKB-KW"/>
</dbReference>
<evidence type="ECO:0000256" key="4">
    <source>
        <dbReference type="ARBA" id="ARBA00022759"/>
    </source>
</evidence>
<accession>A0A371CKY9</accession>
<feature type="non-terminal residue" evidence="8">
    <location>
        <position position="90"/>
    </location>
</feature>
<proteinExistence type="predicted"/>
<dbReference type="AlphaFoldDB" id="A0A371CKY9"/>
<keyword evidence="5" id="KW-0378">Hydrolase</keyword>
<evidence type="ECO:0000256" key="1">
    <source>
        <dbReference type="ARBA" id="ARBA00022679"/>
    </source>
</evidence>
<evidence type="ECO:0000256" key="5">
    <source>
        <dbReference type="ARBA" id="ARBA00022801"/>
    </source>
</evidence>
<evidence type="ECO:0000256" key="2">
    <source>
        <dbReference type="ARBA" id="ARBA00022695"/>
    </source>
</evidence>
<evidence type="ECO:0000313" key="9">
    <source>
        <dbReference type="Proteomes" id="UP000256964"/>
    </source>
</evidence>
<reference evidence="8 9" key="1">
    <citation type="journal article" date="2018" name="Biotechnol. Biofuels">
        <title>Integrative visual omics of the white-rot fungus Polyporus brumalis exposes the biotechnological potential of its oxidative enzymes for delignifying raw plant biomass.</title>
        <authorList>
            <person name="Miyauchi S."/>
            <person name="Rancon A."/>
            <person name="Drula E."/>
            <person name="Hage H."/>
            <person name="Chaduli D."/>
            <person name="Favel A."/>
            <person name="Grisel S."/>
            <person name="Henrissat B."/>
            <person name="Herpoel-Gimbert I."/>
            <person name="Ruiz-Duenas F.J."/>
            <person name="Chevret D."/>
            <person name="Hainaut M."/>
            <person name="Lin J."/>
            <person name="Wang M."/>
            <person name="Pangilinan J."/>
            <person name="Lipzen A."/>
            <person name="Lesage-Meessen L."/>
            <person name="Navarro D."/>
            <person name="Riley R."/>
            <person name="Grigoriev I.V."/>
            <person name="Zhou S."/>
            <person name="Raouche S."/>
            <person name="Rosso M.N."/>
        </authorList>
    </citation>
    <scope>NUCLEOTIDE SEQUENCE [LARGE SCALE GENOMIC DNA]</scope>
    <source>
        <strain evidence="8 9">BRFM 1820</strain>
    </source>
</reference>